<dbReference type="Proteomes" id="UP000198694">
    <property type="component" value="Unassembled WGS sequence"/>
</dbReference>
<organism evidence="1 2">
    <name type="scientific">Sediminibacillus albus</name>
    <dbReference type="NCBI Taxonomy" id="407036"/>
    <lineage>
        <taxon>Bacteria</taxon>
        <taxon>Bacillati</taxon>
        <taxon>Bacillota</taxon>
        <taxon>Bacilli</taxon>
        <taxon>Bacillales</taxon>
        <taxon>Bacillaceae</taxon>
        <taxon>Sediminibacillus</taxon>
    </lineage>
</organism>
<evidence type="ECO:0000313" key="2">
    <source>
        <dbReference type="Proteomes" id="UP000198694"/>
    </source>
</evidence>
<accession>A0A1G8ZXR8</accession>
<keyword evidence="2" id="KW-1185">Reference proteome</keyword>
<dbReference type="EMBL" id="FNFL01000003">
    <property type="protein sequence ID" value="SDK18920.1"/>
    <property type="molecule type" value="Genomic_DNA"/>
</dbReference>
<sequence length="46" mass="5473">MWGITMIQGKSILVDKTEQYMDRGERKDEIWILAAGIWWMVKKCGR</sequence>
<name>A0A1G8ZXR8_9BACI</name>
<dbReference type="AlphaFoldDB" id="A0A1G8ZXR8"/>
<proteinExistence type="predicted"/>
<evidence type="ECO:0000313" key="1">
    <source>
        <dbReference type="EMBL" id="SDK18920.1"/>
    </source>
</evidence>
<dbReference type="STRING" id="407036.SAMN05216243_2242"/>
<protein>
    <submittedName>
        <fullName evidence="1">Uncharacterized protein</fullName>
    </submittedName>
</protein>
<gene>
    <name evidence="1" type="ORF">SAMN05216243_2242</name>
</gene>
<reference evidence="1 2" key="1">
    <citation type="submission" date="2016-10" db="EMBL/GenBank/DDBJ databases">
        <authorList>
            <person name="de Groot N.N."/>
        </authorList>
    </citation>
    <scope>NUCLEOTIDE SEQUENCE [LARGE SCALE GENOMIC DNA]</scope>
    <source>
        <strain evidence="1 2">CGMCC 1.6502</strain>
    </source>
</reference>